<keyword evidence="3" id="KW-1185">Reference proteome</keyword>
<name>A0A290Z4J1_9PSEU</name>
<accession>A0A290Z4J1</accession>
<evidence type="ECO:0000256" key="1">
    <source>
        <dbReference type="SAM" id="MobiDB-lite"/>
    </source>
</evidence>
<dbReference type="AlphaFoldDB" id="A0A290Z4J1"/>
<evidence type="ECO:0000313" key="3">
    <source>
        <dbReference type="Proteomes" id="UP000218505"/>
    </source>
</evidence>
<gene>
    <name evidence="2" type="ORF">CNX65_12115</name>
</gene>
<reference evidence="2" key="1">
    <citation type="submission" date="2017-09" db="EMBL/GenBank/DDBJ databases">
        <title>Complete Genome Sequence of ansamitocin-producing Bacterium Actinosynnema pretiosum X47.</title>
        <authorList>
            <person name="Cao G."/>
            <person name="Zong G."/>
            <person name="Zhong C."/>
            <person name="Fu J."/>
        </authorList>
    </citation>
    <scope>NUCLEOTIDE SEQUENCE [LARGE SCALE GENOMIC DNA]</scope>
    <source>
        <strain evidence="2">X47</strain>
    </source>
</reference>
<feature type="compositionally biased region" description="Low complexity" evidence="1">
    <location>
        <begin position="1"/>
        <end position="25"/>
    </location>
</feature>
<sequence>MAITPVHPHSAPVAAADAEPRTAAPAPDPRAPLSPGGAVATVTSFAATLPGLPLRAALHAVDAAPTPRLCAGTALTAALAAARGAGLATGGAVALLHVLVHASHR</sequence>
<dbReference type="Proteomes" id="UP000218505">
    <property type="component" value="Chromosome"/>
</dbReference>
<evidence type="ECO:0000313" key="2">
    <source>
        <dbReference type="EMBL" id="ATE53950.1"/>
    </source>
</evidence>
<proteinExistence type="predicted"/>
<organism evidence="2 3">
    <name type="scientific">Actinosynnema pretiosum</name>
    <dbReference type="NCBI Taxonomy" id="42197"/>
    <lineage>
        <taxon>Bacteria</taxon>
        <taxon>Bacillati</taxon>
        <taxon>Actinomycetota</taxon>
        <taxon>Actinomycetes</taxon>
        <taxon>Pseudonocardiales</taxon>
        <taxon>Pseudonocardiaceae</taxon>
        <taxon>Actinosynnema</taxon>
    </lineage>
</organism>
<protein>
    <submittedName>
        <fullName evidence="2">Uncharacterized protein</fullName>
    </submittedName>
</protein>
<dbReference type="KEGG" id="apre:CNX65_12115"/>
<dbReference type="EMBL" id="CP023445">
    <property type="protein sequence ID" value="ATE53950.1"/>
    <property type="molecule type" value="Genomic_DNA"/>
</dbReference>
<feature type="region of interest" description="Disordered" evidence="1">
    <location>
        <begin position="1"/>
        <end position="35"/>
    </location>
</feature>